<accession>A0A4Z1P6Z7</accession>
<dbReference type="EMBL" id="SNSC02000004">
    <property type="protein sequence ID" value="TID24907.1"/>
    <property type="molecule type" value="Genomic_DNA"/>
</dbReference>
<dbReference type="STRING" id="86259.A0A4Z1P6Z7"/>
<protein>
    <submittedName>
        <fullName evidence="1">Uncharacterized protein</fullName>
    </submittedName>
</protein>
<dbReference type="Proteomes" id="UP000298493">
    <property type="component" value="Unassembled WGS sequence"/>
</dbReference>
<sequence length="271" mass="30214">MWCTHRQRTQGYIRELEKEVLLLRETQGLLAVENQILKARHSSNLGLQDLLSSSTYALSGGISSGANSISIDSGDLDSLEPENPCSTTTGLTDPRQFEFTDHHQPYPNFLYREGTQDESQQGGASTHIGAQAGIDFILELESPYLPRVKYRYMSDEYKEKSLHSSPDLTGSEISAPKFNSGPRHVHMATTFLIHGHYVPVATREYFHVPQTDIEKLFHTSLTLDLGQTLHPSRFGPTIISEEFANFGAICERATATAVIAFFFPGEEFATE</sequence>
<reference evidence="1 2" key="1">
    <citation type="submission" date="2019-04" db="EMBL/GenBank/DDBJ databases">
        <title>High contiguity whole genome sequence and gene annotation resource for two Venturia nashicola isolates.</title>
        <authorList>
            <person name="Prokchorchik M."/>
            <person name="Won K."/>
            <person name="Lee Y."/>
            <person name="Choi E.D."/>
            <person name="Segonzac C."/>
            <person name="Sohn K.H."/>
        </authorList>
    </citation>
    <scope>NUCLEOTIDE SEQUENCE [LARGE SCALE GENOMIC DNA]</scope>
    <source>
        <strain evidence="1 2">PRI2</strain>
    </source>
</reference>
<evidence type="ECO:0000313" key="1">
    <source>
        <dbReference type="EMBL" id="TID24907.1"/>
    </source>
</evidence>
<keyword evidence="2" id="KW-1185">Reference proteome</keyword>
<gene>
    <name evidence="1" type="ORF">E6O75_ATG04112</name>
</gene>
<dbReference type="AlphaFoldDB" id="A0A4Z1P6Z7"/>
<comment type="caution">
    <text evidence="1">The sequence shown here is derived from an EMBL/GenBank/DDBJ whole genome shotgun (WGS) entry which is preliminary data.</text>
</comment>
<evidence type="ECO:0000313" key="2">
    <source>
        <dbReference type="Proteomes" id="UP000298493"/>
    </source>
</evidence>
<name>A0A4Z1P6Z7_9PEZI</name>
<dbReference type="CDD" id="cd14688">
    <property type="entry name" value="bZIP_YAP"/>
    <property type="match status" value="1"/>
</dbReference>
<organism evidence="1 2">
    <name type="scientific">Venturia nashicola</name>
    <dbReference type="NCBI Taxonomy" id="86259"/>
    <lineage>
        <taxon>Eukaryota</taxon>
        <taxon>Fungi</taxon>
        <taxon>Dikarya</taxon>
        <taxon>Ascomycota</taxon>
        <taxon>Pezizomycotina</taxon>
        <taxon>Dothideomycetes</taxon>
        <taxon>Pleosporomycetidae</taxon>
        <taxon>Venturiales</taxon>
        <taxon>Venturiaceae</taxon>
        <taxon>Venturia</taxon>
    </lineage>
</organism>
<proteinExistence type="predicted"/>